<feature type="transmembrane region" description="Helical" evidence="2">
    <location>
        <begin position="227"/>
        <end position="250"/>
    </location>
</feature>
<evidence type="ECO:0000313" key="4">
    <source>
        <dbReference type="Proteomes" id="UP000664332"/>
    </source>
</evidence>
<feature type="transmembrane region" description="Helical" evidence="2">
    <location>
        <begin position="303"/>
        <end position="323"/>
    </location>
</feature>
<dbReference type="GO" id="GO:0022857">
    <property type="term" value="F:transmembrane transporter activity"/>
    <property type="evidence" value="ECO:0007669"/>
    <property type="project" value="InterPro"/>
</dbReference>
<feature type="region of interest" description="Disordered" evidence="1">
    <location>
        <begin position="203"/>
        <end position="223"/>
    </location>
</feature>
<dbReference type="Pfam" id="PF07690">
    <property type="entry name" value="MFS_1"/>
    <property type="match status" value="1"/>
</dbReference>
<evidence type="ECO:0000313" key="3">
    <source>
        <dbReference type="EMBL" id="MBN9644629.1"/>
    </source>
</evidence>
<evidence type="ECO:0000256" key="1">
    <source>
        <dbReference type="SAM" id="MobiDB-lite"/>
    </source>
</evidence>
<dbReference type="InterPro" id="IPR011701">
    <property type="entry name" value="MFS"/>
</dbReference>
<name>A0A939IU74_9CORY</name>
<evidence type="ECO:0000256" key="2">
    <source>
        <dbReference type="SAM" id="Phobius"/>
    </source>
</evidence>
<sequence length="479" mass="47909">MDAHTPRSFSGGARPAGRHRLVWAAVFCFVFTLTTTALAVCAGLPLVAAGTGALPSRVSWLVAVWWAVAALTVPVAIRIIDSPPPVVMAVCAGVHVLCASFAATLAGTEGIIILWVLAAVAAGCATPAVARLSAGLPRGRFGGLGVLKLAVATAMTVGVPATVAVSWFGPRPDWQRLFYVLAVLGVVCLGMAVVAVKPAAHPSAGPDHPGGMHRHTPGQATKNTRPAYAGTVPITGGGFVAASLASGALATGMLVTTATTLAPAAGGGDPGAAIVFAAVGATGLVGAGLGGLPRFQRHPDARLSATVACLLAELVLVAVAAAVQPVASFLVTALVCAIGATGGLAIRLFRDITAGQIDPAGSGPDDPPAGALPRVGVIAGCPAAAGAVAGGLLLDHLSWLIPLCAAAAVAVSLVLLRLARGGRSRPDAAGHTEQSPDSNAMTGCQPHPTGPRPARGPKPHRDNRRRVPRRPPPRHSNRP</sequence>
<keyword evidence="2" id="KW-0472">Membrane</keyword>
<dbReference type="AlphaFoldDB" id="A0A939IU74"/>
<feature type="compositionally biased region" description="Basic residues" evidence="1">
    <location>
        <begin position="455"/>
        <end position="479"/>
    </location>
</feature>
<keyword evidence="2" id="KW-1133">Transmembrane helix</keyword>
<feature type="transmembrane region" description="Helical" evidence="2">
    <location>
        <begin position="371"/>
        <end position="393"/>
    </location>
</feature>
<keyword evidence="4" id="KW-1185">Reference proteome</keyword>
<feature type="transmembrane region" description="Helical" evidence="2">
    <location>
        <begin position="399"/>
        <end position="419"/>
    </location>
</feature>
<reference evidence="3" key="1">
    <citation type="submission" date="2021-03" db="EMBL/GenBank/DDBJ databases">
        <authorList>
            <person name="Sun Q."/>
        </authorList>
    </citation>
    <scope>NUCLEOTIDE SEQUENCE</scope>
    <source>
        <strain evidence="3">CCM 8862</strain>
    </source>
</reference>
<accession>A0A939IU74</accession>
<dbReference type="EMBL" id="JAFLEQ010000015">
    <property type="protein sequence ID" value="MBN9644629.1"/>
    <property type="molecule type" value="Genomic_DNA"/>
</dbReference>
<proteinExistence type="predicted"/>
<feature type="transmembrane region" description="Helical" evidence="2">
    <location>
        <begin position="112"/>
        <end position="134"/>
    </location>
</feature>
<feature type="transmembrane region" description="Helical" evidence="2">
    <location>
        <begin position="58"/>
        <end position="79"/>
    </location>
</feature>
<feature type="transmembrane region" description="Helical" evidence="2">
    <location>
        <begin position="146"/>
        <end position="165"/>
    </location>
</feature>
<feature type="region of interest" description="Disordered" evidence="1">
    <location>
        <begin position="422"/>
        <end position="479"/>
    </location>
</feature>
<keyword evidence="2" id="KW-0812">Transmembrane</keyword>
<dbReference type="InterPro" id="IPR036259">
    <property type="entry name" value="MFS_trans_sf"/>
</dbReference>
<feature type="compositionally biased region" description="Polar residues" evidence="1">
    <location>
        <begin position="432"/>
        <end position="442"/>
    </location>
</feature>
<feature type="transmembrane region" description="Helical" evidence="2">
    <location>
        <begin position="270"/>
        <end position="291"/>
    </location>
</feature>
<dbReference type="CDD" id="cd06174">
    <property type="entry name" value="MFS"/>
    <property type="match status" value="1"/>
</dbReference>
<dbReference type="RefSeq" id="WP_207279113.1">
    <property type="nucleotide sequence ID" value="NZ_JAFLEQ010000015.1"/>
</dbReference>
<feature type="transmembrane region" description="Helical" evidence="2">
    <location>
        <begin position="329"/>
        <end position="350"/>
    </location>
</feature>
<comment type="caution">
    <text evidence="3">The sequence shown here is derived from an EMBL/GenBank/DDBJ whole genome shotgun (WGS) entry which is preliminary data.</text>
</comment>
<organism evidence="3 4">
    <name type="scientific">Corynebacterium mendelii</name>
    <dbReference type="NCBI Taxonomy" id="2765362"/>
    <lineage>
        <taxon>Bacteria</taxon>
        <taxon>Bacillati</taxon>
        <taxon>Actinomycetota</taxon>
        <taxon>Actinomycetes</taxon>
        <taxon>Mycobacteriales</taxon>
        <taxon>Corynebacteriaceae</taxon>
        <taxon>Corynebacterium</taxon>
    </lineage>
</organism>
<protein>
    <submittedName>
        <fullName evidence="3">MFS transporter</fullName>
    </submittedName>
</protein>
<dbReference type="Gene3D" id="1.20.1250.20">
    <property type="entry name" value="MFS general substrate transporter like domains"/>
    <property type="match status" value="1"/>
</dbReference>
<feature type="transmembrane region" description="Helical" evidence="2">
    <location>
        <begin position="86"/>
        <end position="106"/>
    </location>
</feature>
<feature type="transmembrane region" description="Helical" evidence="2">
    <location>
        <begin position="177"/>
        <end position="196"/>
    </location>
</feature>
<feature type="transmembrane region" description="Helical" evidence="2">
    <location>
        <begin position="21"/>
        <end position="46"/>
    </location>
</feature>
<gene>
    <name evidence="3" type="ORF">JZY06_08420</name>
</gene>
<dbReference type="Proteomes" id="UP000664332">
    <property type="component" value="Unassembled WGS sequence"/>
</dbReference>
<dbReference type="SUPFAM" id="SSF103473">
    <property type="entry name" value="MFS general substrate transporter"/>
    <property type="match status" value="1"/>
</dbReference>